<keyword evidence="2" id="KW-0472">Membrane</keyword>
<dbReference type="Proteomes" id="UP001500466">
    <property type="component" value="Unassembled WGS sequence"/>
</dbReference>
<evidence type="ECO:0000256" key="2">
    <source>
        <dbReference type="SAM" id="Phobius"/>
    </source>
</evidence>
<keyword evidence="4" id="KW-0012">Acyltransferase</keyword>
<feature type="region of interest" description="Disordered" evidence="1">
    <location>
        <begin position="344"/>
        <end position="378"/>
    </location>
</feature>
<name>A0ABP9IBJ0_9ACTN</name>
<feature type="domain" description="Acyltransferase 3" evidence="3">
    <location>
        <begin position="3"/>
        <end position="327"/>
    </location>
</feature>
<feature type="transmembrane region" description="Helical" evidence="2">
    <location>
        <begin position="213"/>
        <end position="230"/>
    </location>
</feature>
<dbReference type="RefSeq" id="WP_345680635.1">
    <property type="nucleotide sequence ID" value="NZ_BAABHS010000050.1"/>
</dbReference>
<feature type="transmembrane region" description="Helical" evidence="2">
    <location>
        <begin position="147"/>
        <end position="165"/>
    </location>
</feature>
<keyword evidence="2" id="KW-0812">Transmembrane</keyword>
<dbReference type="PANTHER" id="PTHR23028:SF53">
    <property type="entry name" value="ACYL_TRANSF_3 DOMAIN-CONTAINING PROTEIN"/>
    <property type="match status" value="1"/>
</dbReference>
<evidence type="ECO:0000313" key="5">
    <source>
        <dbReference type="Proteomes" id="UP001500466"/>
    </source>
</evidence>
<protein>
    <submittedName>
        <fullName evidence="4">Acyltransferase</fullName>
    </submittedName>
</protein>
<dbReference type="InterPro" id="IPR050879">
    <property type="entry name" value="Acyltransferase_3"/>
</dbReference>
<sequence>MDSLTGLRWFAALAVFAFHVSDRAPLPHLYEVSQYGDAGVAFFFVLSGFVLTWSYSPSVPLATFYWRRFARVWPLLLVTTVVAVWALREDVSEVWRKSLMSVGLLQAWFPAGDVFGNPVAWTLSCEAFFYLMLPFVAPLLIRRSPRVLLGCAVAVVMAMWAYRYFTFDLIQPTDSHVRLQILRFPAGRFLEFLLGIIAASAVRQGWRTRIRPWHLLIVLGGLLYGLDWLHNQPWTVASWTIQALAPLFALLIAVSAIGDIEGRRTWMASPPLVALGTWSYAFYLVHILVMDGLTGTVVYDRSATWDNLVPVAVWLVLSLVASYAAYRFVEHPCEARLRRMSRYRPVPPAGGGGNGRPVTDRKEQPLPETAMPRSSAVS</sequence>
<keyword evidence="5" id="KW-1185">Reference proteome</keyword>
<proteinExistence type="predicted"/>
<feature type="transmembrane region" description="Helical" evidence="2">
    <location>
        <begin position="119"/>
        <end position="140"/>
    </location>
</feature>
<feature type="transmembrane region" description="Helical" evidence="2">
    <location>
        <begin position="68"/>
        <end position="87"/>
    </location>
</feature>
<dbReference type="EMBL" id="BAABHS010000050">
    <property type="protein sequence ID" value="GAA4993883.1"/>
    <property type="molecule type" value="Genomic_DNA"/>
</dbReference>
<evidence type="ECO:0000313" key="4">
    <source>
        <dbReference type="EMBL" id="GAA4993883.1"/>
    </source>
</evidence>
<feature type="transmembrane region" description="Helical" evidence="2">
    <location>
        <begin position="185"/>
        <end position="206"/>
    </location>
</feature>
<feature type="transmembrane region" description="Helical" evidence="2">
    <location>
        <begin position="236"/>
        <end position="260"/>
    </location>
</feature>
<keyword evidence="4" id="KW-0808">Transferase</keyword>
<dbReference type="GO" id="GO:0016746">
    <property type="term" value="F:acyltransferase activity"/>
    <property type="evidence" value="ECO:0007669"/>
    <property type="project" value="UniProtKB-KW"/>
</dbReference>
<organism evidence="4 5">
    <name type="scientific">Yinghuangia aomiensis</name>
    <dbReference type="NCBI Taxonomy" id="676205"/>
    <lineage>
        <taxon>Bacteria</taxon>
        <taxon>Bacillati</taxon>
        <taxon>Actinomycetota</taxon>
        <taxon>Actinomycetes</taxon>
        <taxon>Kitasatosporales</taxon>
        <taxon>Streptomycetaceae</taxon>
        <taxon>Yinghuangia</taxon>
    </lineage>
</organism>
<reference evidence="5" key="1">
    <citation type="journal article" date="2019" name="Int. J. Syst. Evol. Microbiol.">
        <title>The Global Catalogue of Microorganisms (GCM) 10K type strain sequencing project: providing services to taxonomists for standard genome sequencing and annotation.</title>
        <authorList>
            <consortium name="The Broad Institute Genomics Platform"/>
            <consortium name="The Broad Institute Genome Sequencing Center for Infectious Disease"/>
            <person name="Wu L."/>
            <person name="Ma J."/>
        </authorList>
    </citation>
    <scope>NUCLEOTIDE SEQUENCE [LARGE SCALE GENOMIC DNA]</scope>
    <source>
        <strain evidence="5">JCM 17986</strain>
    </source>
</reference>
<accession>A0ABP9IBJ0</accession>
<dbReference type="InterPro" id="IPR002656">
    <property type="entry name" value="Acyl_transf_3_dom"/>
</dbReference>
<feature type="transmembrane region" description="Helical" evidence="2">
    <location>
        <begin position="39"/>
        <end position="56"/>
    </location>
</feature>
<dbReference type="PANTHER" id="PTHR23028">
    <property type="entry name" value="ACETYLTRANSFERASE"/>
    <property type="match status" value="1"/>
</dbReference>
<feature type="transmembrane region" description="Helical" evidence="2">
    <location>
        <begin position="272"/>
        <end position="289"/>
    </location>
</feature>
<keyword evidence="2" id="KW-1133">Transmembrane helix</keyword>
<dbReference type="Pfam" id="PF01757">
    <property type="entry name" value="Acyl_transf_3"/>
    <property type="match status" value="1"/>
</dbReference>
<comment type="caution">
    <text evidence="4">The sequence shown here is derived from an EMBL/GenBank/DDBJ whole genome shotgun (WGS) entry which is preliminary data.</text>
</comment>
<evidence type="ECO:0000259" key="3">
    <source>
        <dbReference type="Pfam" id="PF01757"/>
    </source>
</evidence>
<feature type="transmembrane region" description="Helical" evidence="2">
    <location>
        <begin position="309"/>
        <end position="329"/>
    </location>
</feature>
<evidence type="ECO:0000256" key="1">
    <source>
        <dbReference type="SAM" id="MobiDB-lite"/>
    </source>
</evidence>
<gene>
    <name evidence="4" type="ORF">GCM10023205_78260</name>
</gene>